<dbReference type="InterPro" id="IPR046348">
    <property type="entry name" value="SIS_dom_sf"/>
</dbReference>
<proteinExistence type="predicted"/>
<sequence>MTESGAPPDTTGGGRPADSIRAHFASLATALDDNAHVAPRVRRWGEQLADIYARDGRLLACGHGGSAAEAQHLTGELVGRFRDERRPLSAIALHADTSAGTAIVNDYGAEQLYARQVVAHGRPGDVLMLFSTSGTSPAVVAAAKAAADVGVLTWAVTGPAPNPLSSLCDDAIAVDAPSVATVQEMHLVLIHSLCDALDTVLAVTP</sequence>
<dbReference type="GO" id="GO:0016853">
    <property type="term" value="F:isomerase activity"/>
    <property type="evidence" value="ECO:0007669"/>
    <property type="project" value="UniProtKB-KW"/>
</dbReference>
<dbReference type="GeneID" id="80348842"/>
<dbReference type="PANTHER" id="PTHR30390:SF6">
    <property type="entry name" value="DNAA INITIATOR-ASSOCIATING PROTEIN DIAA"/>
    <property type="match status" value="1"/>
</dbReference>
<evidence type="ECO:0000313" key="3">
    <source>
        <dbReference type="Proteomes" id="UP000516173"/>
    </source>
</evidence>
<dbReference type="PANTHER" id="PTHR30390">
    <property type="entry name" value="SEDOHEPTULOSE 7-PHOSPHATE ISOMERASE / DNAA INITIATOR-ASSOCIATING FACTOR FOR REPLICATION INITIATION"/>
    <property type="match status" value="1"/>
</dbReference>
<protein>
    <submittedName>
        <fullName evidence="2">Phosphoheptose isomerase</fullName>
    </submittedName>
</protein>
<gene>
    <name evidence="2" type="primary">gmhA</name>
    <name evidence="2" type="ORF">NWFMUON74_43770</name>
</gene>
<feature type="domain" description="SIS" evidence="1">
    <location>
        <begin position="48"/>
        <end position="205"/>
    </location>
</feature>
<dbReference type="GO" id="GO:1901135">
    <property type="term" value="P:carbohydrate derivative metabolic process"/>
    <property type="evidence" value="ECO:0007669"/>
    <property type="project" value="InterPro"/>
</dbReference>
<dbReference type="RefSeq" id="WP_187683645.1">
    <property type="nucleotide sequence ID" value="NZ_AP023396.1"/>
</dbReference>
<dbReference type="GO" id="GO:0097367">
    <property type="term" value="F:carbohydrate derivative binding"/>
    <property type="evidence" value="ECO:0007669"/>
    <property type="project" value="InterPro"/>
</dbReference>
<dbReference type="Gene3D" id="3.40.50.10490">
    <property type="entry name" value="Glucose-6-phosphate isomerase like protein, domain 1"/>
    <property type="match status" value="1"/>
</dbReference>
<evidence type="ECO:0000259" key="1">
    <source>
        <dbReference type="PROSITE" id="PS51464"/>
    </source>
</evidence>
<dbReference type="InterPro" id="IPR035461">
    <property type="entry name" value="GmhA/DiaA"/>
</dbReference>
<dbReference type="Proteomes" id="UP000516173">
    <property type="component" value="Chromosome"/>
</dbReference>
<accession>A0A7G1KMY2</accession>
<dbReference type="EMBL" id="AP023396">
    <property type="protein sequence ID" value="BCK56605.1"/>
    <property type="molecule type" value="Genomic_DNA"/>
</dbReference>
<keyword evidence="3" id="KW-1185">Reference proteome</keyword>
<dbReference type="SUPFAM" id="SSF53697">
    <property type="entry name" value="SIS domain"/>
    <property type="match status" value="1"/>
</dbReference>
<dbReference type="Pfam" id="PF13580">
    <property type="entry name" value="SIS_2"/>
    <property type="match status" value="1"/>
</dbReference>
<keyword evidence="2" id="KW-0413">Isomerase</keyword>
<dbReference type="CDD" id="cd05006">
    <property type="entry name" value="SIS_GmhA"/>
    <property type="match status" value="1"/>
</dbReference>
<dbReference type="KEGG" id="nwl:NWFMUON74_43770"/>
<name>A0A7G1KMY2_9NOCA</name>
<dbReference type="PROSITE" id="PS51464">
    <property type="entry name" value="SIS"/>
    <property type="match status" value="1"/>
</dbReference>
<dbReference type="InterPro" id="IPR050099">
    <property type="entry name" value="SIS_GmhA/DiaA_subfam"/>
</dbReference>
<dbReference type="InterPro" id="IPR001347">
    <property type="entry name" value="SIS_dom"/>
</dbReference>
<evidence type="ECO:0000313" key="2">
    <source>
        <dbReference type="EMBL" id="BCK56605.1"/>
    </source>
</evidence>
<organism evidence="2 3">
    <name type="scientific">Nocardia wallacei</name>
    <dbReference type="NCBI Taxonomy" id="480035"/>
    <lineage>
        <taxon>Bacteria</taxon>
        <taxon>Bacillati</taxon>
        <taxon>Actinomycetota</taxon>
        <taxon>Actinomycetes</taxon>
        <taxon>Mycobacteriales</taxon>
        <taxon>Nocardiaceae</taxon>
        <taxon>Nocardia</taxon>
    </lineage>
</organism>
<reference evidence="2 3" key="1">
    <citation type="submission" date="2020-08" db="EMBL/GenBank/DDBJ databases">
        <title>Genome Sequencing of Nocardia wallacei strain FMUON74 and assembly.</title>
        <authorList>
            <person name="Toyokawa M."/>
            <person name="Uesaka K."/>
        </authorList>
    </citation>
    <scope>NUCLEOTIDE SEQUENCE [LARGE SCALE GENOMIC DNA]</scope>
    <source>
        <strain evidence="2 3">FMUON74</strain>
    </source>
</reference>
<dbReference type="AlphaFoldDB" id="A0A7G1KMY2"/>